<keyword evidence="3" id="KW-1185">Reference proteome</keyword>
<dbReference type="EMBL" id="CABFNO020001479">
    <property type="protein sequence ID" value="CAG9991745.1"/>
    <property type="molecule type" value="Genomic_DNA"/>
</dbReference>
<evidence type="ECO:0000313" key="3">
    <source>
        <dbReference type="Proteomes" id="UP000754883"/>
    </source>
</evidence>
<proteinExistence type="predicted"/>
<keyword evidence="1" id="KW-0732">Signal</keyword>
<evidence type="ECO:0000313" key="2">
    <source>
        <dbReference type="EMBL" id="CAG9991745.1"/>
    </source>
</evidence>
<feature type="chain" id="PRO_5040483976" evidence="1">
    <location>
        <begin position="21"/>
        <end position="239"/>
    </location>
</feature>
<name>A0A9N9UPS4_9HYPO</name>
<protein>
    <submittedName>
        <fullName evidence="2">Uncharacterized protein</fullName>
    </submittedName>
</protein>
<gene>
    <name evidence="2" type="ORF">CBYS24578_00006454</name>
</gene>
<comment type="caution">
    <text evidence="2">The sequence shown here is derived from an EMBL/GenBank/DDBJ whole genome shotgun (WGS) entry which is preliminary data.</text>
</comment>
<organism evidence="2 3">
    <name type="scientific">Clonostachys byssicola</name>
    <dbReference type="NCBI Taxonomy" id="160290"/>
    <lineage>
        <taxon>Eukaryota</taxon>
        <taxon>Fungi</taxon>
        <taxon>Dikarya</taxon>
        <taxon>Ascomycota</taxon>
        <taxon>Pezizomycotina</taxon>
        <taxon>Sordariomycetes</taxon>
        <taxon>Hypocreomycetidae</taxon>
        <taxon>Hypocreales</taxon>
        <taxon>Bionectriaceae</taxon>
        <taxon>Clonostachys</taxon>
    </lineage>
</organism>
<accession>A0A9N9UPS4</accession>
<dbReference type="SUPFAM" id="SSF49899">
    <property type="entry name" value="Concanavalin A-like lectins/glucanases"/>
    <property type="match status" value="1"/>
</dbReference>
<evidence type="ECO:0000256" key="1">
    <source>
        <dbReference type="SAM" id="SignalP"/>
    </source>
</evidence>
<reference evidence="2" key="1">
    <citation type="submission" date="2021-10" db="EMBL/GenBank/DDBJ databases">
        <authorList>
            <person name="Piombo E."/>
        </authorList>
    </citation>
    <scope>NUCLEOTIDE SEQUENCE</scope>
</reference>
<dbReference type="AlphaFoldDB" id="A0A9N9UPS4"/>
<feature type="signal peptide" evidence="1">
    <location>
        <begin position="1"/>
        <end position="20"/>
    </location>
</feature>
<dbReference type="Gene3D" id="2.60.120.200">
    <property type="match status" value="1"/>
</dbReference>
<sequence>MAIISFLTTALALAATAVQAAPSSSSTLETRATEIFFEDQFTTLDQTRWWCEYGNCPRMVNDMAKFELAANTRNANSSIILNNQQFTWGIFRFSLSLSPQPAARVFWGASLYNNGPNEDGSLYSQIDFGFYTDNTRFSNSQLFLESAVNGQRKTIDITANSINLYDGNPKTFQLEFNATRLSLSINDVYVAGHNEAAFLPSLPLTFSMGPRVLSDSTSLLTETWSQNVDYLLVNGGAPA</sequence>
<dbReference type="OrthoDB" id="5126044at2759"/>
<dbReference type="InterPro" id="IPR013320">
    <property type="entry name" value="ConA-like_dom_sf"/>
</dbReference>
<dbReference type="Proteomes" id="UP000754883">
    <property type="component" value="Unassembled WGS sequence"/>
</dbReference>